<dbReference type="PANTHER" id="PTHR31794">
    <property type="entry name" value="AUXIN EFFLUX TRANSPORTER FAMILY PROTEIN (EUROFUNG)"/>
    <property type="match status" value="1"/>
</dbReference>
<proteinExistence type="predicted"/>
<sequence length="461" mass="50573">MVSIGVGITKAGYVNEQQQKWLSKLNMTFFTPCLLFTNIASVISIEKLLAFWPIPVFHVLFLFLSWAVSLVTSPLFGVQGVYRRFVTVCTMFCNTNSLPIAIISSLAFSEAGRLLFWHADDTQQTVAARGLAYTLFYAMFCNITRWSYGYHLLQPPRDDNDSVITPPLTPQPDDHPSYASTDATVHGSSDNPGHPVAQPKKAADRLSRTGPTSPSTVLSSFPNYPNESSPLLPTSIGPVSPSSSLSTRVDWKSHRPFGTHARLLHVLRTLQGFMSPPLYAALLALAVGLSPLKPVLFDPHSFVYASVTKALESCGKMSVPLILICLGSELTLIGQRDQPWVALLSSSSTDSNQSCMPPMQRAILTAVVTRMLIMPVVVFGLVIACLYFLPTISLLQDPMFVVSIIVVGTTPTAITLSQLCANTGMFQEEMIQVLFWSYGLVCVPAMATFILFALYLVQHWI</sequence>
<gene>
    <name evidence="7" type="ORF">DM01DRAFT_1381699</name>
</gene>
<dbReference type="GO" id="GO:0016020">
    <property type="term" value="C:membrane"/>
    <property type="evidence" value="ECO:0007669"/>
    <property type="project" value="UniProtKB-SubCell"/>
</dbReference>
<comment type="caution">
    <text evidence="7">The sequence shown here is derived from an EMBL/GenBank/DDBJ whole genome shotgun (WGS) entry which is preliminary data.</text>
</comment>
<dbReference type="GO" id="GO:0005783">
    <property type="term" value="C:endoplasmic reticulum"/>
    <property type="evidence" value="ECO:0007669"/>
    <property type="project" value="TreeGrafter"/>
</dbReference>
<evidence type="ECO:0000256" key="1">
    <source>
        <dbReference type="ARBA" id="ARBA00004141"/>
    </source>
</evidence>
<feature type="transmembrane region" description="Helical" evidence="6">
    <location>
        <begin position="128"/>
        <end position="148"/>
    </location>
</feature>
<keyword evidence="8" id="KW-1185">Reference proteome</keyword>
<accession>A0A1X2GNV1</accession>
<feature type="compositionally biased region" description="Polar residues" evidence="5">
    <location>
        <begin position="209"/>
        <end position="223"/>
    </location>
</feature>
<evidence type="ECO:0000256" key="5">
    <source>
        <dbReference type="SAM" id="MobiDB-lite"/>
    </source>
</evidence>
<keyword evidence="3 6" id="KW-1133">Transmembrane helix</keyword>
<name>A0A1X2GNV1_9FUNG</name>
<comment type="subcellular location">
    <subcellularLocation>
        <location evidence="1">Membrane</location>
        <topology evidence="1">Multi-pass membrane protein</topology>
    </subcellularLocation>
</comment>
<feature type="compositionally biased region" description="Polar residues" evidence="5">
    <location>
        <begin position="178"/>
        <end position="191"/>
    </location>
</feature>
<feature type="transmembrane region" description="Helical" evidence="6">
    <location>
        <begin position="85"/>
        <end position="108"/>
    </location>
</feature>
<dbReference type="InterPro" id="IPR004776">
    <property type="entry name" value="Mem_transp_PIN-like"/>
</dbReference>
<dbReference type="Proteomes" id="UP000242146">
    <property type="component" value="Unassembled WGS sequence"/>
</dbReference>
<evidence type="ECO:0000256" key="4">
    <source>
        <dbReference type="ARBA" id="ARBA00023136"/>
    </source>
</evidence>
<feature type="transmembrane region" description="Helical" evidence="6">
    <location>
        <begin position="401"/>
        <end position="421"/>
    </location>
</feature>
<dbReference type="PANTHER" id="PTHR31794:SF2">
    <property type="entry name" value="AUXIN EFFLUX TRANSPORTER FAMILY PROTEIN (EUROFUNG)"/>
    <property type="match status" value="1"/>
</dbReference>
<feature type="transmembrane region" description="Helical" evidence="6">
    <location>
        <begin position="57"/>
        <end position="78"/>
    </location>
</feature>
<dbReference type="STRING" id="101127.A0A1X2GNV1"/>
<reference evidence="7 8" key="1">
    <citation type="submission" date="2016-07" db="EMBL/GenBank/DDBJ databases">
        <title>Pervasive Adenine N6-methylation of Active Genes in Fungi.</title>
        <authorList>
            <consortium name="DOE Joint Genome Institute"/>
            <person name="Mondo S.J."/>
            <person name="Dannebaum R.O."/>
            <person name="Kuo R.C."/>
            <person name="Labutti K."/>
            <person name="Haridas S."/>
            <person name="Kuo A."/>
            <person name="Salamov A."/>
            <person name="Ahrendt S.R."/>
            <person name="Lipzen A."/>
            <person name="Sullivan W."/>
            <person name="Andreopoulos W.B."/>
            <person name="Clum A."/>
            <person name="Lindquist E."/>
            <person name="Daum C."/>
            <person name="Ramamoorthy G.K."/>
            <person name="Gryganskyi A."/>
            <person name="Culley D."/>
            <person name="Magnuson J.K."/>
            <person name="James T.Y."/>
            <person name="O'Malley M.A."/>
            <person name="Stajich J.E."/>
            <person name="Spatafora J.W."/>
            <person name="Visel A."/>
            <person name="Grigoriev I.V."/>
        </authorList>
    </citation>
    <scope>NUCLEOTIDE SEQUENCE [LARGE SCALE GENOMIC DNA]</scope>
    <source>
        <strain evidence="7 8">NRRL 3301</strain>
    </source>
</reference>
<feature type="transmembrane region" description="Helical" evidence="6">
    <location>
        <begin position="433"/>
        <end position="457"/>
    </location>
</feature>
<dbReference type="AlphaFoldDB" id="A0A1X2GNV1"/>
<evidence type="ECO:0000313" key="7">
    <source>
        <dbReference type="EMBL" id="ORX58026.1"/>
    </source>
</evidence>
<feature type="transmembrane region" description="Helical" evidence="6">
    <location>
        <begin position="25"/>
        <end position="45"/>
    </location>
</feature>
<keyword evidence="4 6" id="KW-0472">Membrane</keyword>
<dbReference type="GO" id="GO:0055085">
    <property type="term" value="P:transmembrane transport"/>
    <property type="evidence" value="ECO:0007669"/>
    <property type="project" value="InterPro"/>
</dbReference>
<feature type="region of interest" description="Disordered" evidence="5">
    <location>
        <begin position="159"/>
        <end position="223"/>
    </location>
</feature>
<feature type="transmembrane region" description="Helical" evidence="6">
    <location>
        <begin position="362"/>
        <end position="389"/>
    </location>
</feature>
<dbReference type="Pfam" id="PF03547">
    <property type="entry name" value="Mem_trans"/>
    <property type="match status" value="1"/>
</dbReference>
<evidence type="ECO:0000256" key="3">
    <source>
        <dbReference type="ARBA" id="ARBA00022989"/>
    </source>
</evidence>
<evidence type="ECO:0000256" key="2">
    <source>
        <dbReference type="ARBA" id="ARBA00022692"/>
    </source>
</evidence>
<evidence type="ECO:0000313" key="8">
    <source>
        <dbReference type="Proteomes" id="UP000242146"/>
    </source>
</evidence>
<dbReference type="EMBL" id="MCGT01000007">
    <property type="protein sequence ID" value="ORX58026.1"/>
    <property type="molecule type" value="Genomic_DNA"/>
</dbReference>
<evidence type="ECO:0000256" key="6">
    <source>
        <dbReference type="SAM" id="Phobius"/>
    </source>
</evidence>
<dbReference type="OrthoDB" id="191139at2759"/>
<protein>
    <submittedName>
        <fullName evidence="7">Auxin efflux carrier</fullName>
    </submittedName>
</protein>
<organism evidence="7 8">
    <name type="scientific">Hesseltinella vesiculosa</name>
    <dbReference type="NCBI Taxonomy" id="101127"/>
    <lineage>
        <taxon>Eukaryota</taxon>
        <taxon>Fungi</taxon>
        <taxon>Fungi incertae sedis</taxon>
        <taxon>Mucoromycota</taxon>
        <taxon>Mucoromycotina</taxon>
        <taxon>Mucoromycetes</taxon>
        <taxon>Mucorales</taxon>
        <taxon>Cunninghamellaceae</taxon>
        <taxon>Hesseltinella</taxon>
    </lineage>
</organism>
<keyword evidence="2 6" id="KW-0812">Transmembrane</keyword>